<keyword evidence="8" id="KW-1185">Reference proteome</keyword>
<comment type="catalytic activity">
    <reaction evidence="5">
        <text>a 2'-deoxyadenosine in DNA + S-adenosyl-L-methionine = an N(6)-methyl-2'-deoxyadenosine in DNA + S-adenosyl-L-homocysteine + H(+)</text>
        <dbReference type="Rhea" id="RHEA:15197"/>
        <dbReference type="Rhea" id="RHEA-COMP:12418"/>
        <dbReference type="Rhea" id="RHEA-COMP:12419"/>
        <dbReference type="ChEBI" id="CHEBI:15378"/>
        <dbReference type="ChEBI" id="CHEBI:57856"/>
        <dbReference type="ChEBI" id="CHEBI:59789"/>
        <dbReference type="ChEBI" id="CHEBI:90615"/>
        <dbReference type="ChEBI" id="CHEBI:90616"/>
        <dbReference type="EC" id="2.1.1.72"/>
    </reaction>
</comment>
<dbReference type="GO" id="GO:0032259">
    <property type="term" value="P:methylation"/>
    <property type="evidence" value="ECO:0007669"/>
    <property type="project" value="UniProtKB-KW"/>
</dbReference>
<dbReference type="RefSeq" id="WP_089320471.1">
    <property type="nucleotide sequence ID" value="NZ_FZOQ01000017.1"/>
</dbReference>
<evidence type="ECO:0000256" key="5">
    <source>
        <dbReference type="ARBA" id="ARBA00047942"/>
    </source>
</evidence>
<dbReference type="GO" id="GO:0003676">
    <property type="term" value="F:nucleic acid binding"/>
    <property type="evidence" value="ECO:0007669"/>
    <property type="project" value="InterPro"/>
</dbReference>
<reference evidence="8" key="1">
    <citation type="submission" date="2017-06" db="EMBL/GenBank/DDBJ databases">
        <authorList>
            <person name="Varghese N."/>
            <person name="Submissions S."/>
        </authorList>
    </citation>
    <scope>NUCLEOTIDE SEQUENCE [LARGE SCALE GENOMIC DNA]</scope>
    <source>
        <strain evidence="8">NKM1</strain>
    </source>
</reference>
<dbReference type="Pfam" id="PF07669">
    <property type="entry name" value="Eco57I"/>
    <property type="match status" value="1"/>
</dbReference>
<evidence type="ECO:0000313" key="7">
    <source>
        <dbReference type="EMBL" id="SNS92075.1"/>
    </source>
</evidence>
<dbReference type="OrthoDB" id="32195at2"/>
<keyword evidence="2 7" id="KW-0489">Methyltransferase</keyword>
<dbReference type="PROSITE" id="PS00092">
    <property type="entry name" value="N6_MTASE"/>
    <property type="match status" value="1"/>
</dbReference>
<sequence length="645" mass="74193">MINKGIFKLLTEYSVQTFTVNRLLVSLFLELNSLTIQNNKFLFKYLIKPVDEEYVVLTKLIEFVQSNRGALSLEDLIEIFEFVISPADKIVNGAVYTPNYIREYIIKSSLSLSKVALESVRLADIACGCGGFLFDSAIILRRFTSFTYSDIFRNNLFGVDITSYSIERTKILLTLLAISEGEDVEEFEFNLEVGNSLSFNWKEQFPSIKQNGGFDVIVGNPPYVTVKKVDEESRALLTNWSVTKSGNTDLYIAFFQIGYEALALNGVLGYITVNSFIKSINGRMLRQYFVNESPLFYLIDFGGEQLFHKRTTYTCICFLQRRKSVNLHYIKRSSKSLPALNDQDFYKIAYTSLHAIDGWNLLQRQILANINIIESTGKPLGEYLIRNGFATLANDVFVFRPKGETETHFILENRLGERFPIERGICVTGIKPSIIKDESDLLFLEEQVIFPYRRYLQHGLTLEKDQVQEYTLELFSERYFRATFPDAYNYLASNRERLSNRDNGKGDYGAWFAFGRNQALALRGAKLLFPYISDKPYFVLTENQDLLFYNGYAVVSNDVEELKLLKKILSSNIFWYYLSNMSKPYAHNYFALAKNHIKKFGVCQLDEYQRKILLEIEDKNEIDSFLYGIYGVALGQEEVVTPALA</sequence>
<feature type="domain" description="Type II methyltransferase M.TaqI-like" evidence="6">
    <location>
        <begin position="154"/>
        <end position="307"/>
    </location>
</feature>
<dbReference type="EC" id="2.1.1.72" evidence="1"/>
<keyword evidence="3" id="KW-0808">Transferase</keyword>
<accession>A0A239IEU5</accession>
<proteinExistence type="predicted"/>
<dbReference type="EMBL" id="FZOQ01000017">
    <property type="protein sequence ID" value="SNS92075.1"/>
    <property type="molecule type" value="Genomic_DNA"/>
</dbReference>
<name>A0A239IEU5_9BACT</name>
<protein>
    <recommendedName>
        <fullName evidence="1">site-specific DNA-methyltransferase (adenine-specific)</fullName>
        <ecNumber evidence="1">2.1.1.72</ecNumber>
    </recommendedName>
</protein>
<evidence type="ECO:0000259" key="6">
    <source>
        <dbReference type="Pfam" id="PF07669"/>
    </source>
</evidence>
<evidence type="ECO:0000256" key="2">
    <source>
        <dbReference type="ARBA" id="ARBA00022603"/>
    </source>
</evidence>
<dbReference type="Gene3D" id="3.40.50.150">
    <property type="entry name" value="Vaccinia Virus protein VP39"/>
    <property type="match status" value="1"/>
</dbReference>
<evidence type="ECO:0000256" key="3">
    <source>
        <dbReference type="ARBA" id="ARBA00022679"/>
    </source>
</evidence>
<dbReference type="InterPro" id="IPR050953">
    <property type="entry name" value="N4_N6_ade-DNA_methylase"/>
</dbReference>
<evidence type="ECO:0000256" key="4">
    <source>
        <dbReference type="ARBA" id="ARBA00022691"/>
    </source>
</evidence>
<evidence type="ECO:0000313" key="8">
    <source>
        <dbReference type="Proteomes" id="UP000198432"/>
    </source>
</evidence>
<dbReference type="InterPro" id="IPR011639">
    <property type="entry name" value="MethylTrfase_TaqI-like_dom"/>
</dbReference>
<organism evidence="7 8">
    <name type="scientific">Pontibacter ummariensis</name>
    <dbReference type="NCBI Taxonomy" id="1610492"/>
    <lineage>
        <taxon>Bacteria</taxon>
        <taxon>Pseudomonadati</taxon>
        <taxon>Bacteroidota</taxon>
        <taxon>Cytophagia</taxon>
        <taxon>Cytophagales</taxon>
        <taxon>Hymenobacteraceae</taxon>
        <taxon>Pontibacter</taxon>
    </lineage>
</organism>
<dbReference type="PANTHER" id="PTHR33841">
    <property type="entry name" value="DNA METHYLTRANSFERASE YEEA-RELATED"/>
    <property type="match status" value="1"/>
</dbReference>
<dbReference type="GO" id="GO:0006304">
    <property type="term" value="P:DNA modification"/>
    <property type="evidence" value="ECO:0007669"/>
    <property type="project" value="InterPro"/>
</dbReference>
<dbReference type="AlphaFoldDB" id="A0A239IEU5"/>
<dbReference type="InterPro" id="IPR029063">
    <property type="entry name" value="SAM-dependent_MTases_sf"/>
</dbReference>
<dbReference type="GO" id="GO:0009007">
    <property type="term" value="F:site-specific DNA-methyltransferase (adenine-specific) activity"/>
    <property type="evidence" value="ECO:0007669"/>
    <property type="project" value="UniProtKB-EC"/>
</dbReference>
<dbReference type="InterPro" id="IPR002052">
    <property type="entry name" value="DNA_methylase_N6_adenine_CS"/>
</dbReference>
<dbReference type="PRINTS" id="PR00507">
    <property type="entry name" value="N12N6MTFRASE"/>
</dbReference>
<dbReference type="SUPFAM" id="SSF53335">
    <property type="entry name" value="S-adenosyl-L-methionine-dependent methyltransferases"/>
    <property type="match status" value="1"/>
</dbReference>
<dbReference type="PANTHER" id="PTHR33841:SF1">
    <property type="entry name" value="DNA METHYLTRANSFERASE A"/>
    <property type="match status" value="1"/>
</dbReference>
<keyword evidence="4" id="KW-0949">S-adenosyl-L-methionine</keyword>
<evidence type="ECO:0000256" key="1">
    <source>
        <dbReference type="ARBA" id="ARBA00011900"/>
    </source>
</evidence>
<gene>
    <name evidence="7" type="ORF">SAMN06296052_11719</name>
</gene>
<dbReference type="Proteomes" id="UP000198432">
    <property type="component" value="Unassembled WGS sequence"/>
</dbReference>